<feature type="compositionally biased region" description="Polar residues" evidence="1">
    <location>
        <begin position="368"/>
        <end position="380"/>
    </location>
</feature>
<feature type="region of interest" description="Disordered" evidence="1">
    <location>
        <begin position="707"/>
        <end position="748"/>
    </location>
</feature>
<feature type="compositionally biased region" description="Polar residues" evidence="1">
    <location>
        <begin position="719"/>
        <end position="730"/>
    </location>
</feature>
<feature type="region of interest" description="Disordered" evidence="1">
    <location>
        <begin position="136"/>
        <end position="603"/>
    </location>
</feature>
<feature type="compositionally biased region" description="Polar residues" evidence="1">
    <location>
        <begin position="334"/>
        <end position="352"/>
    </location>
</feature>
<feature type="compositionally biased region" description="Polar residues" evidence="1">
    <location>
        <begin position="276"/>
        <end position="288"/>
    </location>
</feature>
<proteinExistence type="predicted"/>
<feature type="compositionally biased region" description="Polar residues" evidence="1">
    <location>
        <begin position="314"/>
        <end position="323"/>
    </location>
</feature>
<feature type="compositionally biased region" description="Basic residues" evidence="1">
    <location>
        <begin position="731"/>
        <end position="748"/>
    </location>
</feature>
<dbReference type="AlphaFoldDB" id="A0A0P1KZD1"/>
<feature type="compositionally biased region" description="Polar residues" evidence="1">
    <location>
        <begin position="244"/>
        <end position="259"/>
    </location>
</feature>
<dbReference type="OrthoDB" id="4069534at2759"/>
<reference evidence="3" key="1">
    <citation type="submission" date="2015-10" db="EMBL/GenBank/DDBJ databases">
        <authorList>
            <person name="Devillers H."/>
        </authorList>
    </citation>
    <scope>NUCLEOTIDE SEQUENCE [LARGE SCALE GENOMIC DNA]</scope>
</reference>
<feature type="region of interest" description="Disordered" evidence="1">
    <location>
        <begin position="616"/>
        <end position="635"/>
    </location>
</feature>
<evidence type="ECO:0000256" key="1">
    <source>
        <dbReference type="SAM" id="MobiDB-lite"/>
    </source>
</evidence>
<feature type="region of interest" description="Disordered" evidence="1">
    <location>
        <begin position="671"/>
        <end position="691"/>
    </location>
</feature>
<feature type="compositionally biased region" description="Basic and acidic residues" evidence="1">
    <location>
        <begin position="504"/>
        <end position="521"/>
    </location>
</feature>
<organism evidence="2 3">
    <name type="scientific">Lachancea quebecensis</name>
    <dbReference type="NCBI Taxonomy" id="1654605"/>
    <lineage>
        <taxon>Eukaryota</taxon>
        <taxon>Fungi</taxon>
        <taxon>Dikarya</taxon>
        <taxon>Ascomycota</taxon>
        <taxon>Saccharomycotina</taxon>
        <taxon>Saccharomycetes</taxon>
        <taxon>Saccharomycetales</taxon>
        <taxon>Saccharomycetaceae</taxon>
        <taxon>Lachancea</taxon>
    </lineage>
</organism>
<accession>A0A0P1KZD1</accession>
<feature type="compositionally biased region" description="Basic and acidic residues" evidence="1">
    <location>
        <begin position="35"/>
        <end position="56"/>
    </location>
</feature>
<protein>
    <submittedName>
        <fullName evidence="2">LAQU0S07e00386g1_1</fullName>
    </submittedName>
</protein>
<dbReference type="Proteomes" id="UP000236544">
    <property type="component" value="Unassembled WGS sequence"/>
</dbReference>
<dbReference type="EMBL" id="LN890573">
    <property type="protein sequence ID" value="CUS22801.1"/>
    <property type="molecule type" value="Genomic_DNA"/>
</dbReference>
<evidence type="ECO:0000313" key="3">
    <source>
        <dbReference type="Proteomes" id="UP000236544"/>
    </source>
</evidence>
<feature type="region of interest" description="Disordered" evidence="1">
    <location>
        <begin position="90"/>
        <end position="121"/>
    </location>
</feature>
<name>A0A0P1KZD1_9SACH</name>
<feature type="region of interest" description="Disordered" evidence="1">
    <location>
        <begin position="21"/>
        <end position="75"/>
    </location>
</feature>
<evidence type="ECO:0000313" key="2">
    <source>
        <dbReference type="EMBL" id="CUS22801.1"/>
    </source>
</evidence>
<gene>
    <name evidence="2" type="ORF">LAQU0_S07e00386g</name>
</gene>
<sequence length="748" mass="81942">MEREASGRRDPELEDYLARVERLDSVRNGSRRSPGAHDQKPKYRPEDLERAQRLLDGDYADYDSAPSPVKYSGPVPQIAYRSAYNYEMTFSPKRGAGSPRRSDVASAPTFGLDSSPDSARRYTVSEQDYLLLQKLKREAVGDPLANTLPSRGRPRDTRRARTVTRADDDDDDESPPPLPTRRAASPIFPPPDRKDSTPTKPTRTPGLSVPSTNVAPPKPSRVPDLSMRPKGAALVSPLAETETKSSTQLERNVPSSIEGSNVVVPKKPPPRKPASSMENSTANKTLKTLSDRAKKPVPPKPEALKKSASYLESLGNNKLTTASLDKPSKPPIQSKPTSYLDSLQKNKVTVSTPVREHKSPSPIAKPQHSPQMFMNSVLKTESSRPLYDSEAQSPKPFVVPPKRKSLPSKPVPESDEEAETSFLSLRSNLKPAQAFKKSVPSEPDFGSNEQKLVIPKLRRSKIQDESVQLKGQETPKPFSGADRGNGPVVESASQRQRLNTAPPKPERKASTPEALCKRESLAKAPQKQARKVSTPEALTKKESLNKAPPKPPRKVSALEAISKRESLNKAPPKPVRKVSTPEAVNKRENLNKPPPKPSRKVSMPEAMKRLEAMKAKKLNQSEGAGVSDVPVPETECTFKPKDSALKLKAATNTQKSPESELAALIAAKQLSNKGKSRTAPELSNKAHLPQAIPFMAQPDNDKIAKMLRPASETDILKPRTQNGNSQLNHPTKSRARGPKRKLPKGVTT</sequence>
<keyword evidence="3" id="KW-1185">Reference proteome</keyword>